<name>A0ABP6UK37_9FLAO</name>
<accession>A0ABP6UK37</accession>
<evidence type="ECO:0000313" key="2">
    <source>
        <dbReference type="EMBL" id="GAA3509594.1"/>
    </source>
</evidence>
<sequence>MIWEQEDGSWMVQIKTSLTAFQHEIKTNFPEYTTPEEFKEMVITHVKKNVSIIFNEDYPAIINKAYVQLGHETHVIFEISGVPEEIKSIVVKNSSFKDIGRNQNALIILKDGLNKKQFVLNNANTHTAELYIEGNKLFLQSTARQGGGILYYFGILVVVIGVISILIYYKLTSVKKVRFS</sequence>
<evidence type="ECO:0000256" key="1">
    <source>
        <dbReference type="SAM" id="Phobius"/>
    </source>
</evidence>
<keyword evidence="1" id="KW-1133">Transmembrane helix</keyword>
<gene>
    <name evidence="2" type="ORF">GCM10022393_22800</name>
</gene>
<feature type="transmembrane region" description="Helical" evidence="1">
    <location>
        <begin position="149"/>
        <end position="169"/>
    </location>
</feature>
<dbReference type="Proteomes" id="UP001500459">
    <property type="component" value="Unassembled WGS sequence"/>
</dbReference>
<proteinExistence type="predicted"/>
<keyword evidence="1" id="KW-0812">Transmembrane</keyword>
<dbReference type="EMBL" id="BAABCW010000008">
    <property type="protein sequence ID" value="GAA3509594.1"/>
    <property type="molecule type" value="Genomic_DNA"/>
</dbReference>
<evidence type="ECO:0000313" key="3">
    <source>
        <dbReference type="Proteomes" id="UP001500459"/>
    </source>
</evidence>
<keyword evidence="3" id="KW-1185">Reference proteome</keyword>
<keyword evidence="1" id="KW-0472">Membrane</keyword>
<protein>
    <submittedName>
        <fullName evidence="2">Uncharacterized protein</fullName>
    </submittedName>
</protein>
<comment type="caution">
    <text evidence="2">The sequence shown here is derived from an EMBL/GenBank/DDBJ whole genome shotgun (WGS) entry which is preliminary data.</text>
</comment>
<reference evidence="3" key="1">
    <citation type="journal article" date="2019" name="Int. J. Syst. Evol. Microbiol.">
        <title>The Global Catalogue of Microorganisms (GCM) 10K type strain sequencing project: providing services to taxonomists for standard genome sequencing and annotation.</title>
        <authorList>
            <consortium name="The Broad Institute Genomics Platform"/>
            <consortium name="The Broad Institute Genome Sequencing Center for Infectious Disease"/>
            <person name="Wu L."/>
            <person name="Ma J."/>
        </authorList>
    </citation>
    <scope>NUCLEOTIDE SEQUENCE [LARGE SCALE GENOMIC DNA]</scope>
    <source>
        <strain evidence="3">JCM 17106</strain>
    </source>
</reference>
<organism evidence="2 3">
    <name type="scientific">Aquimarina addita</name>
    <dbReference type="NCBI Taxonomy" id="870485"/>
    <lineage>
        <taxon>Bacteria</taxon>
        <taxon>Pseudomonadati</taxon>
        <taxon>Bacteroidota</taxon>
        <taxon>Flavobacteriia</taxon>
        <taxon>Flavobacteriales</taxon>
        <taxon>Flavobacteriaceae</taxon>
        <taxon>Aquimarina</taxon>
    </lineage>
</organism>